<protein>
    <submittedName>
        <fullName evidence="1">Uncharacterized protein</fullName>
    </submittedName>
</protein>
<gene>
    <name evidence="1" type="ORF">p1B185</name>
</gene>
<sequence>MIGFIIRHPILSTAAAVIIALNFTDAPLSHAFEKANVSEVMGLDANASGLRDDVESWIQGLYPEAAHPIRVAAEQLGKAYQLGMLAFHENSPALKNNAIQAYGIAQACVGKHFSPEAAAKINAGIEKAMGNTSERAQYVVALKAQHARVVNSNPGTYSCPY</sequence>
<dbReference type="AlphaFoldDB" id="Q5NX32"/>
<evidence type="ECO:0000313" key="1">
    <source>
        <dbReference type="EMBL" id="CAI10382.1"/>
    </source>
</evidence>
<organism evidence="1 2">
    <name type="scientific">Aromatoleum aromaticum (strain DSM 19018 / LMG 30748 / EbN1)</name>
    <name type="common">Azoarcus sp. (strain EbN1)</name>
    <dbReference type="NCBI Taxonomy" id="76114"/>
    <lineage>
        <taxon>Bacteria</taxon>
        <taxon>Pseudomonadati</taxon>
        <taxon>Pseudomonadota</taxon>
        <taxon>Betaproteobacteria</taxon>
        <taxon>Rhodocyclales</taxon>
        <taxon>Rhodocyclaceae</taxon>
        <taxon>Aromatoleum</taxon>
    </lineage>
</organism>
<keyword evidence="1" id="KW-0614">Plasmid</keyword>
<reference evidence="1 2" key="1">
    <citation type="journal article" date="2005" name="Arch. Microbiol.">
        <title>The genome sequence of an anaerobic aromatic-degrading denitrifying bacterium, strain EbN1.</title>
        <authorList>
            <person name="Rabus R."/>
            <person name="Kube M."/>
            <person name="Heider J."/>
            <person name="Beck A."/>
            <person name="Heitmann K."/>
            <person name="Widdel F."/>
            <person name="Reinhardt R."/>
        </authorList>
    </citation>
    <scope>NUCLEOTIDE SEQUENCE [LARGE SCALE GENOMIC DNA]</scope>
    <source>
        <strain evidence="1 2">EbN1</strain>
        <plasmid evidence="2">Plasmid pAzo1</plasmid>
    </source>
</reference>
<dbReference type="HOGENOM" id="CLU_1640302_0_0_4"/>
<dbReference type="Proteomes" id="UP000006552">
    <property type="component" value="Plasmid 1"/>
</dbReference>
<dbReference type="EMBL" id="CR555307">
    <property type="protein sequence ID" value="CAI10382.1"/>
    <property type="molecule type" value="Genomic_DNA"/>
</dbReference>
<accession>Q5NX32</accession>
<geneLocation type="plasmid" evidence="2">
    <name>pAzo1</name>
</geneLocation>
<name>Q5NX32_AROAE</name>
<dbReference type="KEGG" id="eba:p1B185"/>
<keyword evidence="2" id="KW-1185">Reference proteome</keyword>
<evidence type="ECO:0000313" key="2">
    <source>
        <dbReference type="Proteomes" id="UP000006552"/>
    </source>
</evidence>
<dbReference type="OrthoDB" id="8908297at2"/>
<dbReference type="RefSeq" id="WP_011254795.1">
    <property type="nucleotide sequence ID" value="NC_006823.1"/>
</dbReference>
<proteinExistence type="predicted"/>